<feature type="chain" id="PRO_5042121586" evidence="1">
    <location>
        <begin position="19"/>
        <end position="640"/>
    </location>
</feature>
<keyword evidence="3" id="KW-1185">Reference proteome</keyword>
<dbReference type="EMBL" id="JAHBMH010000062">
    <property type="protein sequence ID" value="KAK1934732.1"/>
    <property type="molecule type" value="Genomic_DNA"/>
</dbReference>
<accession>A0AAD9LGH5</accession>
<dbReference type="AlphaFoldDB" id="A0AAD9LGH5"/>
<organism evidence="2 3">
    <name type="scientific">Babesia divergens</name>
    <dbReference type="NCBI Taxonomy" id="32595"/>
    <lineage>
        <taxon>Eukaryota</taxon>
        <taxon>Sar</taxon>
        <taxon>Alveolata</taxon>
        <taxon>Apicomplexa</taxon>
        <taxon>Aconoidasida</taxon>
        <taxon>Piroplasmida</taxon>
        <taxon>Babesiidae</taxon>
        <taxon>Babesia</taxon>
    </lineage>
</organism>
<reference evidence="2" key="2">
    <citation type="submission" date="2021-05" db="EMBL/GenBank/DDBJ databases">
        <authorList>
            <person name="Pain A."/>
        </authorList>
    </citation>
    <scope>NUCLEOTIDE SEQUENCE</scope>
    <source>
        <strain evidence="2">1802A</strain>
    </source>
</reference>
<sequence>MKGVAAVFAFVTFRALLGLGVYCHLSEPATSNIVDLAKGDFTISIPEFSLRVLACPSGTGLTIKDAKWTASVAGGLDSDQTSYDFARTEDIIKICRGLNNCVLKPVAHLDRVTDRLHTFMGYPIENATYVLSISGTCESTALSPHGRRVIASIDPSKDLVMGCDANEVISLSYVRGSGEYSAKFYRHNYCNTSFIERAYEKCHNNRSCVVERSLYMNNVRCIHEVIDAQYYCRPNVHMSYVDIVRRGTDYVESVVTAEEDAMVTIKAPAGSVLTVKSAVWISIGQGGDVVAEPMRNRLDLIQFYCEGRSSCTFIPKRTSNGVMEMHFGGITGTADKKLLLRAVVGTAPLSESTHVSNVQTVETTKGGNVEMKCPKSQLLRVVSALWGGIPTNKAETGAVVFYEEKYIDGVEQRVTEIGAYLEKLALNMRKVDFIAFSNTDGSQSGRSTLPLIPGVRKEDHKLKVQYVCIDKDSAPSVSDVRISEIDSVSSDFDYKTHDLEKEYIKEFSFSVDSQLTIMLDHSAASTLKIGDWLTVKIPFKASEEYEVSLVKANNVAVHSVKETCDNAIITVLIASKNLFQVVTSLYSGNTLVDTFTDELDEYMTDVGFSQKVKDVVVATGGVTGMRVLYKGEEGTTESDV</sequence>
<evidence type="ECO:0000313" key="2">
    <source>
        <dbReference type="EMBL" id="KAK1934732.1"/>
    </source>
</evidence>
<comment type="caution">
    <text evidence="2">The sequence shown here is derived from an EMBL/GenBank/DDBJ whole genome shotgun (WGS) entry which is preliminary data.</text>
</comment>
<evidence type="ECO:0000313" key="3">
    <source>
        <dbReference type="Proteomes" id="UP001195914"/>
    </source>
</evidence>
<feature type="signal peptide" evidence="1">
    <location>
        <begin position="1"/>
        <end position="18"/>
    </location>
</feature>
<proteinExistence type="predicted"/>
<name>A0AAD9LGH5_BABDI</name>
<evidence type="ECO:0000256" key="1">
    <source>
        <dbReference type="SAM" id="SignalP"/>
    </source>
</evidence>
<reference evidence="2" key="1">
    <citation type="journal article" date="2014" name="Nucleic Acids Res.">
        <title>The evolutionary dynamics of variant antigen genes in Babesia reveal a history of genomic innovation underlying host-parasite interaction.</title>
        <authorList>
            <person name="Jackson A.P."/>
            <person name="Otto T.D."/>
            <person name="Darby A."/>
            <person name="Ramaprasad A."/>
            <person name="Xia D."/>
            <person name="Echaide I.E."/>
            <person name="Farber M."/>
            <person name="Gahlot S."/>
            <person name="Gamble J."/>
            <person name="Gupta D."/>
            <person name="Gupta Y."/>
            <person name="Jackson L."/>
            <person name="Malandrin L."/>
            <person name="Malas T.B."/>
            <person name="Moussa E."/>
            <person name="Nair M."/>
            <person name="Reid A.J."/>
            <person name="Sanders M."/>
            <person name="Sharma J."/>
            <person name="Tracey A."/>
            <person name="Quail M.A."/>
            <person name="Weir W."/>
            <person name="Wastling J.M."/>
            <person name="Hall N."/>
            <person name="Willadsen P."/>
            <person name="Lingelbach K."/>
            <person name="Shiels B."/>
            <person name="Tait A."/>
            <person name="Berriman M."/>
            <person name="Allred D.R."/>
            <person name="Pain A."/>
        </authorList>
    </citation>
    <scope>NUCLEOTIDE SEQUENCE</scope>
    <source>
        <strain evidence="2">1802A</strain>
    </source>
</reference>
<gene>
    <name evidence="2" type="ORF">X943_000572</name>
</gene>
<keyword evidence="1" id="KW-0732">Signal</keyword>
<dbReference type="Proteomes" id="UP001195914">
    <property type="component" value="Unassembled WGS sequence"/>
</dbReference>
<protein>
    <submittedName>
        <fullName evidence="2">Membrane protein</fullName>
    </submittedName>
</protein>